<evidence type="ECO:0000259" key="8">
    <source>
        <dbReference type="Pfam" id="PF12704"/>
    </source>
</evidence>
<proteinExistence type="predicted"/>
<evidence type="ECO:0000256" key="5">
    <source>
        <dbReference type="ARBA" id="ARBA00023136"/>
    </source>
</evidence>
<gene>
    <name evidence="9" type="ORF">GD597_18175</name>
</gene>
<feature type="transmembrane region" description="Helical" evidence="6">
    <location>
        <begin position="292"/>
        <end position="314"/>
    </location>
</feature>
<feature type="transmembrane region" description="Helical" evidence="6">
    <location>
        <begin position="385"/>
        <end position="410"/>
    </location>
</feature>
<dbReference type="InterPro" id="IPR050250">
    <property type="entry name" value="Macrolide_Exporter_MacB"/>
</dbReference>
<dbReference type="AlphaFoldDB" id="A0A8J8FG30"/>
<evidence type="ECO:0000256" key="4">
    <source>
        <dbReference type="ARBA" id="ARBA00022989"/>
    </source>
</evidence>
<protein>
    <submittedName>
        <fullName evidence="9">FtsX-like permease family protein</fullName>
    </submittedName>
</protein>
<sequence length="811" mass="88548">MFKNYFTVALRNLKRNTTFSVINIAGLAFGLAVFLLIMEFVAGEWSANRFQKNYDTLYRLATTDKNNNTGYYIAPGFAPAITTKIPGVQAVVRVADGIGDGVLTATGANGNSSTQKNFRENNVLYVEGNFLEVFSFPLADGSTSLATPQTMAISENMAMKLFGTVQAAGRTVIMSNQFGNTPYTVKGVFKNMPQTSDIQAQVLLSIHTLENAANRDDNNWADPSTTESGFTNIYVQLGSNANAAAVAGGITNTMHRINSNTAEQNAYLQPFSNLHLGPDFSYPYQTYGSLKLVVLLLSVAVLILIIAWVNYINLSTVQSFTRAKETGVRKVLGASRWQLSFQYLSETAIITIVAALMAIVLVQLLQPVFNGFAGKELSLAMLNQGWFWLAGVGFIIVGAILAGGYVSFVLSGYSPITAIRGKIANSVKGIVLRKGLVVFQFSISIIFIIATLILYQQLEYMKTSNLGINLQHLLVIKGPTVSSENQAALNMAFKDKLAQTPFISKFSASNNVPGVGYNFSAAGITKLNPQKGDDKKNYFMFISDEHFFDTYAINFSQGHSFTANEAATGWSNAGKVIINEKAAAQLGFAHNENIVGKKILWGKEYEIAGVVKDYHHLSMHQPIEPVIYLPSVSFVYFTIQTDGSNMQAKISSLESMYKTYFPGNPFEYFFADDTYNAQFSAEQQLGNLCIAAAVLAICIACMGLLGLAAFTAKQRIKEIGIRKVLGASVFSITQLLSKDFLQLVGIAAVIAFPLAWWAMYTWLQDFAYRISISWWVFAIAGATALCIALLTVSFQAIKAALANPVNSLRSE</sequence>
<feature type="transmembrane region" description="Helical" evidence="6">
    <location>
        <begin position="690"/>
        <end position="712"/>
    </location>
</feature>
<accession>A0A8J8FG30</accession>
<dbReference type="RefSeq" id="WP_171609354.1">
    <property type="nucleotide sequence ID" value="NZ_WHPF01000015.1"/>
</dbReference>
<dbReference type="GO" id="GO:0022857">
    <property type="term" value="F:transmembrane transporter activity"/>
    <property type="evidence" value="ECO:0007669"/>
    <property type="project" value="TreeGrafter"/>
</dbReference>
<feature type="transmembrane region" description="Helical" evidence="6">
    <location>
        <begin position="772"/>
        <end position="792"/>
    </location>
</feature>
<keyword evidence="4 6" id="KW-1133">Transmembrane helix</keyword>
<evidence type="ECO:0000259" key="7">
    <source>
        <dbReference type="Pfam" id="PF02687"/>
    </source>
</evidence>
<feature type="transmembrane region" description="Helical" evidence="6">
    <location>
        <begin position="21"/>
        <end position="42"/>
    </location>
</feature>
<keyword evidence="2" id="KW-1003">Cell membrane</keyword>
<keyword evidence="10" id="KW-1185">Reference proteome</keyword>
<reference evidence="9" key="1">
    <citation type="submission" date="2019-10" db="EMBL/GenBank/DDBJ databases">
        <title>Draft genome sequence of Panacibacter sp. KCS-6.</title>
        <authorList>
            <person name="Yim K.J."/>
        </authorList>
    </citation>
    <scope>NUCLEOTIDE SEQUENCE</scope>
    <source>
        <strain evidence="9">KCS-6</strain>
    </source>
</reference>
<feature type="transmembrane region" description="Helical" evidence="6">
    <location>
        <begin position="431"/>
        <end position="455"/>
    </location>
</feature>
<dbReference type="PANTHER" id="PTHR30572:SF18">
    <property type="entry name" value="ABC-TYPE MACROLIDE FAMILY EXPORT SYSTEM PERMEASE COMPONENT 2"/>
    <property type="match status" value="1"/>
</dbReference>
<feature type="domain" description="ABC3 transporter permease C-terminal" evidence="7">
    <location>
        <begin position="691"/>
        <end position="800"/>
    </location>
</feature>
<evidence type="ECO:0000313" key="9">
    <source>
        <dbReference type="EMBL" id="NNV57405.1"/>
    </source>
</evidence>
<evidence type="ECO:0000256" key="6">
    <source>
        <dbReference type="SAM" id="Phobius"/>
    </source>
</evidence>
<feature type="transmembrane region" description="Helical" evidence="6">
    <location>
        <begin position="343"/>
        <end position="365"/>
    </location>
</feature>
<organism evidence="9 10">
    <name type="scientific">Limnovirga soli</name>
    <dbReference type="NCBI Taxonomy" id="2656915"/>
    <lineage>
        <taxon>Bacteria</taxon>
        <taxon>Pseudomonadati</taxon>
        <taxon>Bacteroidota</taxon>
        <taxon>Chitinophagia</taxon>
        <taxon>Chitinophagales</taxon>
        <taxon>Chitinophagaceae</taxon>
        <taxon>Limnovirga</taxon>
    </lineage>
</organism>
<dbReference type="Pfam" id="PF12704">
    <property type="entry name" value="MacB_PCD"/>
    <property type="match status" value="2"/>
</dbReference>
<name>A0A8J8FG30_9BACT</name>
<keyword evidence="3 6" id="KW-0812">Transmembrane</keyword>
<feature type="transmembrane region" description="Helical" evidence="6">
    <location>
        <begin position="740"/>
        <end position="760"/>
    </location>
</feature>
<evidence type="ECO:0000256" key="2">
    <source>
        <dbReference type="ARBA" id="ARBA00022475"/>
    </source>
</evidence>
<dbReference type="EMBL" id="WHPF01000015">
    <property type="protein sequence ID" value="NNV57405.1"/>
    <property type="molecule type" value="Genomic_DNA"/>
</dbReference>
<comment type="caution">
    <text evidence="9">The sequence shown here is derived from an EMBL/GenBank/DDBJ whole genome shotgun (WGS) entry which is preliminary data.</text>
</comment>
<dbReference type="PANTHER" id="PTHR30572">
    <property type="entry name" value="MEMBRANE COMPONENT OF TRANSPORTER-RELATED"/>
    <property type="match status" value="1"/>
</dbReference>
<feature type="domain" description="ABC3 transporter permease C-terminal" evidence="7">
    <location>
        <begin position="298"/>
        <end position="414"/>
    </location>
</feature>
<dbReference type="GO" id="GO:0005886">
    <property type="term" value="C:plasma membrane"/>
    <property type="evidence" value="ECO:0007669"/>
    <property type="project" value="UniProtKB-SubCell"/>
</dbReference>
<evidence type="ECO:0000256" key="1">
    <source>
        <dbReference type="ARBA" id="ARBA00004651"/>
    </source>
</evidence>
<evidence type="ECO:0000256" key="3">
    <source>
        <dbReference type="ARBA" id="ARBA00022692"/>
    </source>
</evidence>
<dbReference type="InterPro" id="IPR025857">
    <property type="entry name" value="MacB_PCD"/>
</dbReference>
<feature type="domain" description="MacB-like periplasmic core" evidence="8">
    <location>
        <begin position="20"/>
        <end position="251"/>
    </location>
</feature>
<feature type="domain" description="MacB-like periplasmic core" evidence="8">
    <location>
        <begin position="442"/>
        <end position="647"/>
    </location>
</feature>
<dbReference type="Pfam" id="PF02687">
    <property type="entry name" value="FtsX"/>
    <property type="match status" value="2"/>
</dbReference>
<evidence type="ECO:0000313" key="10">
    <source>
        <dbReference type="Proteomes" id="UP000598971"/>
    </source>
</evidence>
<keyword evidence="5 6" id="KW-0472">Membrane</keyword>
<dbReference type="Proteomes" id="UP000598971">
    <property type="component" value="Unassembled WGS sequence"/>
</dbReference>
<dbReference type="InterPro" id="IPR003838">
    <property type="entry name" value="ABC3_permease_C"/>
</dbReference>
<comment type="subcellular location">
    <subcellularLocation>
        <location evidence="1">Cell membrane</location>
        <topology evidence="1">Multi-pass membrane protein</topology>
    </subcellularLocation>
</comment>